<dbReference type="InterPro" id="IPR058637">
    <property type="entry name" value="YknX-like_C"/>
</dbReference>
<dbReference type="OrthoDB" id="9791520at2"/>
<organism evidence="5 6">
    <name type="scientific">Fuerstiella marisgermanici</name>
    <dbReference type="NCBI Taxonomy" id="1891926"/>
    <lineage>
        <taxon>Bacteria</taxon>
        <taxon>Pseudomonadati</taxon>
        <taxon>Planctomycetota</taxon>
        <taxon>Planctomycetia</taxon>
        <taxon>Planctomycetales</taxon>
        <taxon>Planctomycetaceae</taxon>
        <taxon>Fuerstiella</taxon>
    </lineage>
</organism>
<dbReference type="Pfam" id="PF25989">
    <property type="entry name" value="YknX_C"/>
    <property type="match status" value="1"/>
</dbReference>
<dbReference type="Gene3D" id="2.40.420.20">
    <property type="match status" value="1"/>
</dbReference>
<keyword evidence="2" id="KW-0175">Coiled coil</keyword>
<accession>A0A1P8WJR4</accession>
<feature type="domain" description="Multidrug resistance protein MdtA-like alpha-helical hairpin" evidence="3">
    <location>
        <begin position="117"/>
        <end position="183"/>
    </location>
</feature>
<dbReference type="Gene3D" id="2.40.50.100">
    <property type="match status" value="1"/>
</dbReference>
<protein>
    <submittedName>
        <fullName evidence="5">Efflux system component YknX</fullName>
    </submittedName>
</protein>
<evidence type="ECO:0000256" key="2">
    <source>
        <dbReference type="ARBA" id="ARBA00023054"/>
    </source>
</evidence>
<dbReference type="PANTHER" id="PTHR32347:SF29">
    <property type="entry name" value="UPF0194 MEMBRANE PROTEIN YBHG"/>
    <property type="match status" value="1"/>
</dbReference>
<dbReference type="Gene3D" id="1.10.287.470">
    <property type="entry name" value="Helix hairpin bin"/>
    <property type="match status" value="1"/>
</dbReference>
<name>A0A1P8WJR4_9PLAN</name>
<dbReference type="KEGG" id="fmr:Fuma_03921"/>
<dbReference type="InterPro" id="IPR058624">
    <property type="entry name" value="MdtA-like_HH"/>
</dbReference>
<proteinExistence type="predicted"/>
<reference evidence="5 6" key="1">
    <citation type="journal article" date="2016" name="Front. Microbiol.">
        <title>Fuerstia marisgermanicae gen. nov., sp. nov., an Unusual Member of the Phylum Planctomycetes from the German Wadden Sea.</title>
        <authorList>
            <person name="Kohn T."/>
            <person name="Heuer A."/>
            <person name="Jogler M."/>
            <person name="Vollmers J."/>
            <person name="Boedeker C."/>
            <person name="Bunk B."/>
            <person name="Rast P."/>
            <person name="Borchert D."/>
            <person name="Glockner I."/>
            <person name="Freese H.M."/>
            <person name="Klenk H.P."/>
            <person name="Overmann J."/>
            <person name="Kaster A.K."/>
            <person name="Rohde M."/>
            <person name="Wiegand S."/>
            <person name="Jogler C."/>
        </authorList>
    </citation>
    <scope>NUCLEOTIDE SEQUENCE [LARGE SCALE GENOMIC DNA]</scope>
    <source>
        <strain evidence="5 6">NH11</strain>
    </source>
</reference>
<evidence type="ECO:0000256" key="1">
    <source>
        <dbReference type="ARBA" id="ARBA00004196"/>
    </source>
</evidence>
<dbReference type="PANTHER" id="PTHR32347">
    <property type="entry name" value="EFFLUX SYSTEM COMPONENT YKNX-RELATED"/>
    <property type="match status" value="1"/>
</dbReference>
<evidence type="ECO:0000259" key="4">
    <source>
        <dbReference type="Pfam" id="PF25989"/>
    </source>
</evidence>
<gene>
    <name evidence="5" type="primary">yknX_2</name>
    <name evidence="5" type="ORF">Fuma_03921</name>
</gene>
<dbReference type="Proteomes" id="UP000187735">
    <property type="component" value="Chromosome"/>
</dbReference>
<evidence type="ECO:0000259" key="3">
    <source>
        <dbReference type="Pfam" id="PF25876"/>
    </source>
</evidence>
<comment type="subcellular location">
    <subcellularLocation>
        <location evidence="1">Cell envelope</location>
    </subcellularLocation>
</comment>
<dbReference type="STRING" id="1891926.Fuma_03921"/>
<dbReference type="EMBL" id="CP017641">
    <property type="protein sequence ID" value="APZ94295.1"/>
    <property type="molecule type" value="Genomic_DNA"/>
</dbReference>
<dbReference type="AlphaFoldDB" id="A0A1P8WJR4"/>
<dbReference type="InterPro" id="IPR050465">
    <property type="entry name" value="UPF0194_transport"/>
</dbReference>
<feature type="domain" description="YknX-like C-terminal permuted SH3-like" evidence="4">
    <location>
        <begin position="331"/>
        <end position="398"/>
    </location>
</feature>
<dbReference type="RefSeq" id="WP_077025623.1">
    <property type="nucleotide sequence ID" value="NZ_CP017641.1"/>
</dbReference>
<evidence type="ECO:0000313" key="6">
    <source>
        <dbReference type="Proteomes" id="UP000187735"/>
    </source>
</evidence>
<evidence type="ECO:0000313" key="5">
    <source>
        <dbReference type="EMBL" id="APZ94295.1"/>
    </source>
</evidence>
<keyword evidence="6" id="KW-1185">Reference proteome</keyword>
<sequence>MIWLRRMFVFLIAAGVVAALVFAMQPKPVLVDVATIARGPLVVTISDDGRTRIRERYVVSAPLSGRLVRIGLDPGDEVVARQTHLTTIEPTDPTLLDPRAIALAQARVKAAEARVSQARPRLASALETLNLEEAEMGRLQQLAKKNAVSEQELNRQTVAFRKAQNDYSAARFEVEIAEFELAQAKAALLRTDSSDDNSEIAEWSFPITSPISGRVLRVFQESATIVKPGDRIMELGDPADLEVEVDVLSTDAVKIPPGARVMLNEWGGDKSLEARVRLVEPSAFTKVSALGIEEQRVNVIIDFVDPPETRTVLGDGFRVEADIVRWEADDVLTVPTGALFREGGQWSVFVISSDNITELQPLELGHRNDDAAEVLNGLTEGDSVVLYPGDRVSIGTLVGRRD</sequence>
<dbReference type="GO" id="GO:0030313">
    <property type="term" value="C:cell envelope"/>
    <property type="evidence" value="ECO:0007669"/>
    <property type="project" value="UniProtKB-SubCell"/>
</dbReference>
<dbReference type="Pfam" id="PF25876">
    <property type="entry name" value="HH_MFP_RND"/>
    <property type="match status" value="1"/>
</dbReference>
<dbReference type="Gene3D" id="2.40.30.170">
    <property type="match status" value="1"/>
</dbReference>